<name>A0ACC2KU19_PERAE</name>
<dbReference type="Proteomes" id="UP001234297">
    <property type="component" value="Chromosome 11"/>
</dbReference>
<accession>A0ACC2KU19</accession>
<dbReference type="EMBL" id="CM056819">
    <property type="protein sequence ID" value="KAJ8624317.1"/>
    <property type="molecule type" value="Genomic_DNA"/>
</dbReference>
<evidence type="ECO:0000313" key="1">
    <source>
        <dbReference type="EMBL" id="KAJ8624317.1"/>
    </source>
</evidence>
<organism evidence="1 2">
    <name type="scientific">Persea americana</name>
    <name type="common">Avocado</name>
    <dbReference type="NCBI Taxonomy" id="3435"/>
    <lineage>
        <taxon>Eukaryota</taxon>
        <taxon>Viridiplantae</taxon>
        <taxon>Streptophyta</taxon>
        <taxon>Embryophyta</taxon>
        <taxon>Tracheophyta</taxon>
        <taxon>Spermatophyta</taxon>
        <taxon>Magnoliopsida</taxon>
        <taxon>Magnoliidae</taxon>
        <taxon>Laurales</taxon>
        <taxon>Lauraceae</taxon>
        <taxon>Persea</taxon>
    </lineage>
</organism>
<keyword evidence="2" id="KW-1185">Reference proteome</keyword>
<reference evidence="1 2" key="1">
    <citation type="journal article" date="2022" name="Hortic Res">
        <title>A haplotype resolved chromosomal level avocado genome allows analysis of novel avocado genes.</title>
        <authorList>
            <person name="Nath O."/>
            <person name="Fletcher S.J."/>
            <person name="Hayward A."/>
            <person name="Shaw L.M."/>
            <person name="Masouleh A.K."/>
            <person name="Furtado A."/>
            <person name="Henry R.J."/>
            <person name="Mitter N."/>
        </authorList>
    </citation>
    <scope>NUCLEOTIDE SEQUENCE [LARGE SCALE GENOMIC DNA]</scope>
    <source>
        <strain evidence="2">cv. Hass</strain>
    </source>
</reference>
<protein>
    <submittedName>
        <fullName evidence="1">Uncharacterized protein</fullName>
    </submittedName>
</protein>
<comment type="caution">
    <text evidence="1">The sequence shown here is derived from an EMBL/GenBank/DDBJ whole genome shotgun (WGS) entry which is preliminary data.</text>
</comment>
<sequence length="134" mass="14183">MPSPSSSGPSVDSPGIAQRPLVSFSSPTVSTICTQQLPHLLSSGHPSACTAAAGQPFWHSYRIPPTTVLSTTPATAHGHSFLSANTPHAIALAWEAVPLQLFLAISLLPPYSCPSSLTFQFRRPELSPRLISQL</sequence>
<gene>
    <name evidence="1" type="ORF">MRB53_032847</name>
</gene>
<proteinExistence type="predicted"/>
<evidence type="ECO:0000313" key="2">
    <source>
        <dbReference type="Proteomes" id="UP001234297"/>
    </source>
</evidence>